<dbReference type="InterPro" id="IPR052565">
    <property type="entry name" value="Glutaredoxin-like_YDR286C"/>
</dbReference>
<evidence type="ECO:0000313" key="1">
    <source>
        <dbReference type="EMBL" id="MEV4927938.1"/>
    </source>
</evidence>
<dbReference type="PANTHER" id="PTHR33558:SF1">
    <property type="entry name" value="GLUTAREDOXIN-LIKE PROTEIN C5ORF63 HOMOLOG"/>
    <property type="match status" value="1"/>
</dbReference>
<dbReference type="Pfam" id="PF05768">
    <property type="entry name" value="Glrx-like"/>
    <property type="match status" value="1"/>
</dbReference>
<dbReference type="Proteomes" id="UP001552479">
    <property type="component" value="Unassembled WGS sequence"/>
</dbReference>
<dbReference type="RefSeq" id="WP_359106576.1">
    <property type="nucleotide sequence ID" value="NZ_JBEZGT010000044.1"/>
</dbReference>
<protein>
    <submittedName>
        <fullName evidence="1">Glutaredoxin family protein</fullName>
    </submittedName>
</protein>
<dbReference type="PANTHER" id="PTHR33558">
    <property type="entry name" value="GLUTAREDOXIN-LIKE PROTEIN C5ORF63 HOMOLOG"/>
    <property type="match status" value="1"/>
</dbReference>
<keyword evidence="2" id="KW-1185">Reference proteome</keyword>
<evidence type="ECO:0000313" key="2">
    <source>
        <dbReference type="Proteomes" id="UP001552479"/>
    </source>
</evidence>
<comment type="caution">
    <text evidence="1">The sequence shown here is derived from an EMBL/GenBank/DDBJ whole genome shotgun (WGS) entry which is preliminary data.</text>
</comment>
<sequence>MADMTSLLRRRPRKNPADSTVTLIGKPGCHLCDAAEAVIADVCGDLGARWEKKDITQDEELHRKYWEQIPVILVDGAQHDFWRVDPDRLRKALTG</sequence>
<dbReference type="Gene3D" id="3.40.30.10">
    <property type="entry name" value="Glutaredoxin"/>
    <property type="match status" value="1"/>
</dbReference>
<accession>A0ABV3J5I4</accession>
<dbReference type="EMBL" id="JBFASG010000064">
    <property type="protein sequence ID" value="MEV4927938.1"/>
    <property type="molecule type" value="Genomic_DNA"/>
</dbReference>
<gene>
    <name evidence="1" type="ORF">AB0L03_34905</name>
</gene>
<dbReference type="InterPro" id="IPR036249">
    <property type="entry name" value="Thioredoxin-like_sf"/>
</dbReference>
<proteinExistence type="predicted"/>
<reference evidence="1 2" key="1">
    <citation type="submission" date="2024-06" db="EMBL/GenBank/DDBJ databases">
        <title>The Natural Products Discovery Center: Release of the First 8490 Sequenced Strains for Exploring Actinobacteria Biosynthetic Diversity.</title>
        <authorList>
            <person name="Kalkreuter E."/>
            <person name="Kautsar S.A."/>
            <person name="Yang D."/>
            <person name="Bader C.D."/>
            <person name="Teijaro C.N."/>
            <person name="Fluegel L."/>
            <person name="Davis C.M."/>
            <person name="Simpson J.R."/>
            <person name="Lauterbach L."/>
            <person name="Steele A.D."/>
            <person name="Gui C."/>
            <person name="Meng S."/>
            <person name="Li G."/>
            <person name="Viehrig K."/>
            <person name="Ye F."/>
            <person name="Su P."/>
            <person name="Kiefer A.F."/>
            <person name="Nichols A."/>
            <person name="Cepeda A.J."/>
            <person name="Yan W."/>
            <person name="Fan B."/>
            <person name="Jiang Y."/>
            <person name="Adhikari A."/>
            <person name="Zheng C.-J."/>
            <person name="Schuster L."/>
            <person name="Cowan T.M."/>
            <person name="Smanski M.J."/>
            <person name="Chevrette M.G."/>
            <person name="De Carvalho L.P.S."/>
            <person name="Shen B."/>
        </authorList>
    </citation>
    <scope>NUCLEOTIDE SEQUENCE [LARGE SCALE GENOMIC DNA]</scope>
    <source>
        <strain evidence="1 2">NPDC053791</strain>
    </source>
</reference>
<dbReference type="SUPFAM" id="SSF52833">
    <property type="entry name" value="Thioredoxin-like"/>
    <property type="match status" value="1"/>
</dbReference>
<organism evidence="1 2">
    <name type="scientific">Streptomyces roseoverticillatus</name>
    <dbReference type="NCBI Taxonomy" id="66429"/>
    <lineage>
        <taxon>Bacteria</taxon>
        <taxon>Bacillati</taxon>
        <taxon>Actinomycetota</taxon>
        <taxon>Actinomycetes</taxon>
        <taxon>Kitasatosporales</taxon>
        <taxon>Streptomycetaceae</taxon>
        <taxon>Streptomyces</taxon>
    </lineage>
</organism>
<dbReference type="InterPro" id="IPR008554">
    <property type="entry name" value="Glutaredoxin-like"/>
</dbReference>
<name>A0ABV3J5I4_9ACTN</name>